<keyword evidence="2" id="KW-0813">Transport</keyword>
<keyword evidence="5 7" id="KW-1133">Transmembrane helix</keyword>
<reference evidence="9" key="1">
    <citation type="submission" date="2016-11" db="EMBL/GenBank/DDBJ databases">
        <authorList>
            <person name="Sisinthy S."/>
            <person name="Ara S."/>
            <person name="Gundlapally S.R."/>
        </authorList>
    </citation>
    <scope>NUCLEOTIDE SEQUENCE [LARGE SCALE GENOMIC DNA]</scope>
    <source>
        <strain evidence="9">V1-41</strain>
    </source>
</reference>
<dbReference type="InterPro" id="IPR002751">
    <property type="entry name" value="CbiM/NikMN"/>
</dbReference>
<proteinExistence type="predicted"/>
<dbReference type="AlphaFoldDB" id="A0A2P5TQ83"/>
<name>A0A2P5TQ83_9GAMM</name>
<organism evidence="8 9">
    <name type="scientific">Oceanisphaera arctica</name>
    <dbReference type="NCBI Taxonomy" id="641510"/>
    <lineage>
        <taxon>Bacteria</taxon>
        <taxon>Pseudomonadati</taxon>
        <taxon>Pseudomonadota</taxon>
        <taxon>Gammaproteobacteria</taxon>
        <taxon>Aeromonadales</taxon>
        <taxon>Aeromonadaceae</taxon>
        <taxon>Oceanisphaera</taxon>
    </lineage>
</organism>
<dbReference type="Proteomes" id="UP000242231">
    <property type="component" value="Unassembled WGS sequence"/>
</dbReference>
<keyword evidence="9" id="KW-1185">Reference proteome</keyword>
<comment type="subcellular location">
    <subcellularLocation>
        <location evidence="1">Cell membrane</location>
        <topology evidence="1">Multi-pass membrane protein</topology>
    </subcellularLocation>
</comment>
<evidence type="ECO:0008006" key="10">
    <source>
        <dbReference type="Google" id="ProtNLM"/>
    </source>
</evidence>
<evidence type="ECO:0000256" key="2">
    <source>
        <dbReference type="ARBA" id="ARBA00022448"/>
    </source>
</evidence>
<comment type="caution">
    <text evidence="8">The sequence shown here is derived from an EMBL/GenBank/DDBJ whole genome shotgun (WGS) entry which is preliminary data.</text>
</comment>
<feature type="transmembrane region" description="Helical" evidence="7">
    <location>
        <begin position="31"/>
        <end position="46"/>
    </location>
</feature>
<keyword evidence="3" id="KW-1003">Cell membrane</keyword>
<dbReference type="GO" id="GO:0005886">
    <property type="term" value="C:plasma membrane"/>
    <property type="evidence" value="ECO:0007669"/>
    <property type="project" value="UniProtKB-SubCell"/>
</dbReference>
<feature type="transmembrane region" description="Helical" evidence="7">
    <location>
        <begin position="125"/>
        <end position="154"/>
    </location>
</feature>
<feature type="transmembrane region" description="Helical" evidence="7">
    <location>
        <begin position="174"/>
        <end position="192"/>
    </location>
</feature>
<keyword evidence="4 7" id="KW-0812">Transmembrane</keyword>
<evidence type="ECO:0000256" key="6">
    <source>
        <dbReference type="ARBA" id="ARBA00023136"/>
    </source>
</evidence>
<evidence type="ECO:0000313" key="9">
    <source>
        <dbReference type="Proteomes" id="UP000242231"/>
    </source>
</evidence>
<evidence type="ECO:0000256" key="4">
    <source>
        <dbReference type="ARBA" id="ARBA00022692"/>
    </source>
</evidence>
<sequence>MSLILPSMLVLLVAAWKFDWRPWLADKTRQHLSFGAAIVLVPLWMLQAGVKDGLEVHFLGLTTLALMLGWRMGVLMGTLSLLLITLFGFDPWPDFGTNLLLGVIVPLSFSYFVFLLTYSYLYRHLFVYIFVAGFFNAALTITVKTLLFSGYMVWSGQYSWQVVMDNYVGTLPLLLFPEAMLNGMAITLLVVFKPQWMNTFFDRDYLINK</sequence>
<accession>A0A2P5TQ83</accession>
<evidence type="ECO:0000256" key="1">
    <source>
        <dbReference type="ARBA" id="ARBA00004651"/>
    </source>
</evidence>
<dbReference type="EMBL" id="MPZM01000004">
    <property type="protein sequence ID" value="PPL17872.1"/>
    <property type="molecule type" value="Genomic_DNA"/>
</dbReference>
<feature type="transmembrane region" description="Helical" evidence="7">
    <location>
        <begin position="99"/>
        <end position="118"/>
    </location>
</feature>
<evidence type="ECO:0000256" key="7">
    <source>
        <dbReference type="SAM" id="Phobius"/>
    </source>
</evidence>
<evidence type="ECO:0000256" key="3">
    <source>
        <dbReference type="ARBA" id="ARBA00022475"/>
    </source>
</evidence>
<evidence type="ECO:0000313" key="8">
    <source>
        <dbReference type="EMBL" id="PPL17872.1"/>
    </source>
</evidence>
<dbReference type="Gene3D" id="1.10.1760.20">
    <property type="match status" value="1"/>
</dbReference>
<feature type="transmembrane region" description="Helical" evidence="7">
    <location>
        <begin position="58"/>
        <end position="87"/>
    </location>
</feature>
<keyword evidence="6 7" id="KW-0472">Membrane</keyword>
<dbReference type="GO" id="GO:0000041">
    <property type="term" value="P:transition metal ion transport"/>
    <property type="evidence" value="ECO:0007669"/>
    <property type="project" value="InterPro"/>
</dbReference>
<dbReference type="OrthoDB" id="5297929at2"/>
<evidence type="ECO:0000256" key="5">
    <source>
        <dbReference type="ARBA" id="ARBA00022989"/>
    </source>
</evidence>
<gene>
    <name evidence="8" type="ORF">UN63_03195</name>
</gene>
<protein>
    <recommendedName>
        <fullName evidence="10">Energy-coupling factor ABC transporter permease</fullName>
    </recommendedName>
</protein>
<dbReference type="Pfam" id="PF01891">
    <property type="entry name" value="CbiM"/>
    <property type="match status" value="1"/>
</dbReference>